<reference evidence="1 2" key="1">
    <citation type="submission" date="2018-11" db="EMBL/GenBank/DDBJ databases">
        <authorList>
            <consortium name="Pathogen Informatics"/>
        </authorList>
    </citation>
    <scope>NUCLEOTIDE SEQUENCE [LARGE SCALE GENOMIC DNA]</scope>
    <source>
        <strain evidence="1 2">Zambia</strain>
    </source>
</reference>
<organism evidence="1 2">
    <name type="scientific">Schistosoma margrebowiei</name>
    <dbReference type="NCBI Taxonomy" id="48269"/>
    <lineage>
        <taxon>Eukaryota</taxon>
        <taxon>Metazoa</taxon>
        <taxon>Spiralia</taxon>
        <taxon>Lophotrochozoa</taxon>
        <taxon>Platyhelminthes</taxon>
        <taxon>Trematoda</taxon>
        <taxon>Digenea</taxon>
        <taxon>Strigeidida</taxon>
        <taxon>Schistosomatoidea</taxon>
        <taxon>Schistosomatidae</taxon>
        <taxon>Schistosoma</taxon>
    </lineage>
</organism>
<proteinExistence type="predicted"/>
<keyword evidence="2" id="KW-1185">Reference proteome</keyword>
<protein>
    <submittedName>
        <fullName evidence="1">Uncharacterized protein</fullName>
    </submittedName>
</protein>
<accession>A0A3P8AV47</accession>
<dbReference type="AlphaFoldDB" id="A0A3P8AV47"/>
<dbReference type="Proteomes" id="UP000277204">
    <property type="component" value="Unassembled WGS sequence"/>
</dbReference>
<dbReference type="EMBL" id="UZAI01001597">
    <property type="protein sequence ID" value="VDO63572.1"/>
    <property type="molecule type" value="Genomic_DNA"/>
</dbReference>
<name>A0A3P8AV47_9TREM</name>
<evidence type="ECO:0000313" key="1">
    <source>
        <dbReference type="EMBL" id="VDO63572.1"/>
    </source>
</evidence>
<evidence type="ECO:0000313" key="2">
    <source>
        <dbReference type="Proteomes" id="UP000277204"/>
    </source>
</evidence>
<sequence>MTDSCFEFHMFFNCRNATPALQILVFTSASDPLCSSIRLPRYMKDSTTPRVSHLRVVGLLFSVLYLRTLNFPLCMLRPTDEETDATLAIFICICSCVYDRRAVSPAKFKSSNWF</sequence>
<gene>
    <name evidence="1" type="ORF">SMRZ_LOCUS4882</name>
</gene>